<accession>A0A6A3J1C5</accession>
<evidence type="ECO:0008006" key="4">
    <source>
        <dbReference type="Google" id="ProtNLM"/>
    </source>
</evidence>
<dbReference type="AlphaFoldDB" id="A0A6A3J1C5"/>
<keyword evidence="1" id="KW-0732">Signal</keyword>
<comment type="caution">
    <text evidence="2">The sequence shown here is derived from an EMBL/GenBank/DDBJ whole genome shotgun (WGS) entry which is preliminary data.</text>
</comment>
<feature type="signal peptide" evidence="1">
    <location>
        <begin position="1"/>
        <end position="22"/>
    </location>
</feature>
<reference evidence="2 3" key="1">
    <citation type="submission" date="2018-09" db="EMBL/GenBank/DDBJ databases">
        <title>Genomic investigation of the strawberry pathogen Phytophthora fragariae indicates pathogenicity is determined by transcriptional variation in three key races.</title>
        <authorList>
            <person name="Adams T.M."/>
            <person name="Armitage A.D."/>
            <person name="Sobczyk M.K."/>
            <person name="Bates H.J."/>
            <person name="Dunwell J.M."/>
            <person name="Nellist C.F."/>
            <person name="Harrison R.J."/>
        </authorList>
    </citation>
    <scope>NUCLEOTIDE SEQUENCE [LARGE SCALE GENOMIC DNA]</scope>
    <source>
        <strain evidence="2 3">SCRP324</strain>
    </source>
</reference>
<evidence type="ECO:0000313" key="2">
    <source>
        <dbReference type="EMBL" id="KAE8985994.1"/>
    </source>
</evidence>
<name>A0A6A3J1C5_9STRA</name>
<proteinExistence type="predicted"/>
<gene>
    <name evidence="2" type="ORF">PR002_g22482</name>
</gene>
<dbReference type="EMBL" id="QXFU01002418">
    <property type="protein sequence ID" value="KAE8985994.1"/>
    <property type="molecule type" value="Genomic_DNA"/>
</dbReference>
<dbReference type="Proteomes" id="UP000435112">
    <property type="component" value="Unassembled WGS sequence"/>
</dbReference>
<evidence type="ECO:0000313" key="3">
    <source>
        <dbReference type="Proteomes" id="UP000435112"/>
    </source>
</evidence>
<organism evidence="2 3">
    <name type="scientific">Phytophthora rubi</name>
    <dbReference type="NCBI Taxonomy" id="129364"/>
    <lineage>
        <taxon>Eukaryota</taxon>
        <taxon>Sar</taxon>
        <taxon>Stramenopiles</taxon>
        <taxon>Oomycota</taxon>
        <taxon>Peronosporomycetes</taxon>
        <taxon>Peronosporales</taxon>
        <taxon>Peronosporaceae</taxon>
        <taxon>Phytophthora</taxon>
    </lineage>
</organism>
<protein>
    <recommendedName>
        <fullName evidence="4">Secreted protein</fullName>
    </recommendedName>
</protein>
<feature type="chain" id="PRO_5025516268" description="Secreted protein" evidence="1">
    <location>
        <begin position="23"/>
        <end position="72"/>
    </location>
</feature>
<sequence>MRPGSCPTLAAAASSLIVGGLSSVFTSSSDGWGLVHSGSSADSLVIELRMTVFLTIECLPSLASERPCMTTM</sequence>
<evidence type="ECO:0000256" key="1">
    <source>
        <dbReference type="SAM" id="SignalP"/>
    </source>
</evidence>